<comment type="pathway">
    <text evidence="1 7">Cofactor biosynthesis; thiamine diphosphate biosynthesis; thiamine diphosphate from thiamine: step 1/1.</text>
</comment>
<comment type="caution">
    <text evidence="9">The sequence shown here is derived from an EMBL/GenBank/DDBJ whole genome shotgun (WGS) entry which is preliminary data.</text>
</comment>
<dbReference type="Proteomes" id="UP001310890">
    <property type="component" value="Unassembled WGS sequence"/>
</dbReference>
<dbReference type="NCBIfam" id="TIGR01378">
    <property type="entry name" value="thi_PPkinase"/>
    <property type="match status" value="1"/>
</dbReference>
<feature type="domain" description="Thiamin pyrophosphokinase thiamin-binding" evidence="8">
    <location>
        <begin position="196"/>
        <end position="263"/>
    </location>
</feature>
<dbReference type="GO" id="GO:0006772">
    <property type="term" value="P:thiamine metabolic process"/>
    <property type="evidence" value="ECO:0007669"/>
    <property type="project" value="InterPro"/>
</dbReference>
<evidence type="ECO:0000256" key="3">
    <source>
        <dbReference type="ARBA" id="ARBA00022679"/>
    </source>
</evidence>
<evidence type="ECO:0000256" key="5">
    <source>
        <dbReference type="ARBA" id="ARBA00022777"/>
    </source>
</evidence>
<dbReference type="EC" id="2.7.6.2" evidence="7"/>
<dbReference type="PANTHER" id="PTHR13622:SF8">
    <property type="entry name" value="THIAMIN PYROPHOSPHOKINASE 1"/>
    <property type="match status" value="1"/>
</dbReference>
<keyword evidence="6 7" id="KW-0067">ATP-binding</keyword>
<dbReference type="Gene3D" id="3.40.50.10240">
    <property type="entry name" value="Thiamin pyrophosphokinase, catalytic domain"/>
    <property type="match status" value="1"/>
</dbReference>
<dbReference type="InterPro" id="IPR007371">
    <property type="entry name" value="TPK_catalytic"/>
</dbReference>
<proteinExistence type="inferred from homology"/>
<evidence type="ECO:0000256" key="6">
    <source>
        <dbReference type="ARBA" id="ARBA00022840"/>
    </source>
</evidence>
<evidence type="ECO:0000256" key="4">
    <source>
        <dbReference type="ARBA" id="ARBA00022741"/>
    </source>
</evidence>
<dbReference type="GO" id="GO:0016301">
    <property type="term" value="F:kinase activity"/>
    <property type="evidence" value="ECO:0007669"/>
    <property type="project" value="UniProtKB-UniRule"/>
</dbReference>
<evidence type="ECO:0000259" key="8">
    <source>
        <dbReference type="SMART" id="SM00983"/>
    </source>
</evidence>
<dbReference type="GO" id="GO:0004788">
    <property type="term" value="F:thiamine diphosphokinase activity"/>
    <property type="evidence" value="ECO:0007669"/>
    <property type="project" value="UniProtKB-UniRule"/>
</dbReference>
<dbReference type="PANTHER" id="PTHR13622">
    <property type="entry name" value="THIAMIN PYROPHOSPHOKINASE"/>
    <property type="match status" value="1"/>
</dbReference>
<evidence type="ECO:0000256" key="2">
    <source>
        <dbReference type="ARBA" id="ARBA00006785"/>
    </source>
</evidence>
<accession>A0AAN7YP65</accession>
<dbReference type="InterPro" id="IPR036371">
    <property type="entry name" value="TPK_B1-bd_sf"/>
</dbReference>
<dbReference type="GO" id="GO:0009229">
    <property type="term" value="P:thiamine diphosphate biosynthetic process"/>
    <property type="evidence" value="ECO:0007669"/>
    <property type="project" value="UniProtKB-UniRule"/>
</dbReference>
<dbReference type="InterPro" id="IPR036759">
    <property type="entry name" value="TPK_catalytic_sf"/>
</dbReference>
<dbReference type="GO" id="GO:0030975">
    <property type="term" value="F:thiamine binding"/>
    <property type="evidence" value="ECO:0007669"/>
    <property type="project" value="UniProtKB-UniRule"/>
</dbReference>
<gene>
    <name evidence="9" type="ORF">LTR62_004365</name>
</gene>
<dbReference type="Pfam" id="PF04263">
    <property type="entry name" value="TPK_catalytic"/>
    <property type="match status" value="1"/>
</dbReference>
<dbReference type="CDD" id="cd07995">
    <property type="entry name" value="TPK"/>
    <property type="match status" value="1"/>
</dbReference>
<evidence type="ECO:0000313" key="10">
    <source>
        <dbReference type="Proteomes" id="UP001310890"/>
    </source>
</evidence>
<protein>
    <recommendedName>
        <fullName evidence="7">Thiamine pyrophosphokinase</fullName>
        <ecNumber evidence="7">2.7.6.2</ecNumber>
    </recommendedName>
</protein>
<dbReference type="Pfam" id="PF04265">
    <property type="entry name" value="TPK_B1_binding"/>
    <property type="match status" value="1"/>
</dbReference>
<evidence type="ECO:0000256" key="7">
    <source>
        <dbReference type="PIRNR" id="PIRNR031057"/>
    </source>
</evidence>
<evidence type="ECO:0000313" key="9">
    <source>
        <dbReference type="EMBL" id="KAK5112204.1"/>
    </source>
</evidence>
<dbReference type="SMART" id="SM00983">
    <property type="entry name" value="TPK_B1_binding"/>
    <property type="match status" value="1"/>
</dbReference>
<comment type="catalytic activity">
    <reaction evidence="7">
        <text>thiamine + ATP = thiamine diphosphate + AMP + H(+)</text>
        <dbReference type="Rhea" id="RHEA:11576"/>
        <dbReference type="ChEBI" id="CHEBI:15378"/>
        <dbReference type="ChEBI" id="CHEBI:18385"/>
        <dbReference type="ChEBI" id="CHEBI:30616"/>
        <dbReference type="ChEBI" id="CHEBI:58937"/>
        <dbReference type="ChEBI" id="CHEBI:456215"/>
    </reaction>
</comment>
<comment type="similarity">
    <text evidence="2 7">Belongs to the thiamine pyrophosphokinase family.</text>
</comment>
<evidence type="ECO:0000256" key="1">
    <source>
        <dbReference type="ARBA" id="ARBA00005078"/>
    </source>
</evidence>
<dbReference type="InterPro" id="IPR016966">
    <property type="entry name" value="Thiamin_pyrophosphokinase_euk"/>
</dbReference>
<organism evidence="9 10">
    <name type="scientific">Meristemomyces frigidus</name>
    <dbReference type="NCBI Taxonomy" id="1508187"/>
    <lineage>
        <taxon>Eukaryota</taxon>
        <taxon>Fungi</taxon>
        <taxon>Dikarya</taxon>
        <taxon>Ascomycota</taxon>
        <taxon>Pezizomycotina</taxon>
        <taxon>Dothideomycetes</taxon>
        <taxon>Dothideomycetidae</taxon>
        <taxon>Mycosphaerellales</taxon>
        <taxon>Teratosphaeriaceae</taxon>
        <taxon>Meristemomyces</taxon>
    </lineage>
</organism>
<dbReference type="AlphaFoldDB" id="A0AAN7YP65"/>
<dbReference type="SUPFAM" id="SSF63862">
    <property type="entry name" value="Thiamin pyrophosphokinase, substrate-binding domain"/>
    <property type="match status" value="1"/>
</dbReference>
<sequence length="272" mass="30179">MSKNHTIANGSSATLRPSRFLEPVQKHVCNGYDEKNKVALIILNSPLSDYAYTQRLFDHASFRVCADGGANRLHDLSVAQNPKLPLSEALRKMVPDLIHGDLDSLQDTVRERWQQIGVKVSHDPDQYSTDFGKAIKKVVECLPAVKDILVLGSLGGRVDQGIGLLHELYREQARRHTAIRFTLFTESSITVVLGQGQTTIETPLKTGLIRENIGILPLYGPAVISTQGLEWDVEDWPTEMGGQVSTSNHITADQITIKTDREVLFTVERAVE</sequence>
<dbReference type="GO" id="GO:0005524">
    <property type="term" value="F:ATP binding"/>
    <property type="evidence" value="ECO:0007669"/>
    <property type="project" value="UniProtKB-UniRule"/>
</dbReference>
<dbReference type="PIRSF" id="PIRSF031057">
    <property type="entry name" value="Thiamin_pyrophosphokinase"/>
    <property type="match status" value="1"/>
</dbReference>
<keyword evidence="4 7" id="KW-0547">Nucleotide-binding</keyword>
<reference evidence="9" key="1">
    <citation type="submission" date="2023-08" db="EMBL/GenBank/DDBJ databases">
        <title>Black Yeasts Isolated from many extreme environments.</title>
        <authorList>
            <person name="Coleine C."/>
            <person name="Stajich J.E."/>
            <person name="Selbmann L."/>
        </authorList>
    </citation>
    <scope>NUCLEOTIDE SEQUENCE</scope>
    <source>
        <strain evidence="9">CCFEE 5401</strain>
    </source>
</reference>
<dbReference type="EMBL" id="JAVRRL010000032">
    <property type="protein sequence ID" value="KAK5112204.1"/>
    <property type="molecule type" value="Genomic_DNA"/>
</dbReference>
<name>A0AAN7YP65_9PEZI</name>
<keyword evidence="5 7" id="KW-0418">Kinase</keyword>
<dbReference type="InterPro" id="IPR006282">
    <property type="entry name" value="Thi_PPkinase"/>
</dbReference>
<dbReference type="InterPro" id="IPR007373">
    <property type="entry name" value="Thiamin_PyroPKinase_B1-bd"/>
</dbReference>
<dbReference type="SUPFAM" id="SSF63999">
    <property type="entry name" value="Thiamin pyrophosphokinase, catalytic domain"/>
    <property type="match status" value="1"/>
</dbReference>
<keyword evidence="3 7" id="KW-0808">Transferase</keyword>